<keyword evidence="4" id="KW-1185">Reference proteome</keyword>
<evidence type="ECO:0000313" key="3">
    <source>
        <dbReference type="EMBL" id="GAA5140493.1"/>
    </source>
</evidence>
<evidence type="ECO:0000256" key="1">
    <source>
        <dbReference type="SAM" id="MobiDB-lite"/>
    </source>
</evidence>
<organism evidence="3 4">
    <name type="scientific">Nocardioides marinquilinus</name>
    <dbReference type="NCBI Taxonomy" id="1210400"/>
    <lineage>
        <taxon>Bacteria</taxon>
        <taxon>Bacillati</taxon>
        <taxon>Actinomycetota</taxon>
        <taxon>Actinomycetes</taxon>
        <taxon>Propionibacteriales</taxon>
        <taxon>Nocardioidaceae</taxon>
        <taxon>Nocardioides</taxon>
    </lineage>
</organism>
<protein>
    <recommendedName>
        <fullName evidence="2">Uracil-DNA glycosylase-like domain-containing protein</fullName>
    </recommendedName>
</protein>
<accession>A0ABP9P423</accession>
<dbReference type="InterPro" id="IPR036895">
    <property type="entry name" value="Uracil-DNA_glycosylase-like_sf"/>
</dbReference>
<dbReference type="Pfam" id="PF03167">
    <property type="entry name" value="UDG"/>
    <property type="match status" value="1"/>
</dbReference>
<dbReference type="InterPro" id="IPR005122">
    <property type="entry name" value="Uracil-DNA_glycosylase-like"/>
</dbReference>
<feature type="region of interest" description="Disordered" evidence="1">
    <location>
        <begin position="158"/>
        <end position="193"/>
    </location>
</feature>
<dbReference type="CDD" id="cd10035">
    <property type="entry name" value="UDG_like"/>
    <property type="match status" value="1"/>
</dbReference>
<dbReference type="EMBL" id="BAABKG010000001">
    <property type="protein sequence ID" value="GAA5140493.1"/>
    <property type="molecule type" value="Genomic_DNA"/>
</dbReference>
<proteinExistence type="predicted"/>
<comment type="caution">
    <text evidence="3">The sequence shown here is derived from an EMBL/GenBank/DDBJ whole genome shotgun (WGS) entry which is preliminary data.</text>
</comment>
<dbReference type="Proteomes" id="UP001500221">
    <property type="component" value="Unassembled WGS sequence"/>
</dbReference>
<dbReference type="SUPFAM" id="SSF52141">
    <property type="entry name" value="Uracil-DNA glycosylase-like"/>
    <property type="match status" value="1"/>
</dbReference>
<dbReference type="Gene3D" id="3.40.470.10">
    <property type="entry name" value="Uracil-DNA glycosylase-like domain"/>
    <property type="match status" value="1"/>
</dbReference>
<name>A0ABP9P423_9ACTN</name>
<reference evidence="4" key="1">
    <citation type="journal article" date="2019" name="Int. J. Syst. Evol. Microbiol.">
        <title>The Global Catalogue of Microorganisms (GCM) 10K type strain sequencing project: providing services to taxonomists for standard genome sequencing and annotation.</title>
        <authorList>
            <consortium name="The Broad Institute Genomics Platform"/>
            <consortium name="The Broad Institute Genome Sequencing Center for Infectious Disease"/>
            <person name="Wu L."/>
            <person name="Ma J."/>
        </authorList>
    </citation>
    <scope>NUCLEOTIDE SEQUENCE [LARGE SCALE GENOMIC DNA]</scope>
    <source>
        <strain evidence="4">JCM 18459</strain>
    </source>
</reference>
<evidence type="ECO:0000259" key="2">
    <source>
        <dbReference type="Pfam" id="PF03167"/>
    </source>
</evidence>
<sequence length="209" mass="22373">MTASKRSRVDEAHVRELNAVVRSLRVAADGVDRFVPWFDPDSGGVGSRVLVLMESPGPRTVAAGDLGFSSEDNQDPTAAALREARVASGLPRSAYLRWNVVPWPVYDGDGRRRPPTVADLDEARPALNAVLGLLPGLELVVAVGAPALNGIMRLLTSAPDEPDEPGEPGGVTRLPRVLGVPHPSPRNAHDRVESRARLRRALTALTRVP</sequence>
<feature type="domain" description="Uracil-DNA glycosylase-like" evidence="2">
    <location>
        <begin position="43"/>
        <end position="205"/>
    </location>
</feature>
<evidence type="ECO:0000313" key="4">
    <source>
        <dbReference type="Proteomes" id="UP001500221"/>
    </source>
</evidence>
<gene>
    <name evidence="3" type="ORF">GCM10023340_00700</name>
</gene>